<dbReference type="AlphaFoldDB" id="A0A1I7USW4"/>
<comment type="catalytic activity">
    <reaction evidence="3">
        <text>tRNA(Tyr) + L-tyrosine + ATP = L-tyrosyl-tRNA(Tyr) + AMP + diphosphate + H(+)</text>
        <dbReference type="Rhea" id="RHEA:10220"/>
        <dbReference type="Rhea" id="RHEA-COMP:9706"/>
        <dbReference type="Rhea" id="RHEA-COMP:9707"/>
        <dbReference type="ChEBI" id="CHEBI:15378"/>
        <dbReference type="ChEBI" id="CHEBI:30616"/>
        <dbReference type="ChEBI" id="CHEBI:33019"/>
        <dbReference type="ChEBI" id="CHEBI:58315"/>
        <dbReference type="ChEBI" id="CHEBI:78442"/>
        <dbReference type="ChEBI" id="CHEBI:78536"/>
        <dbReference type="ChEBI" id="CHEBI:456215"/>
        <dbReference type="EC" id="6.1.1.1"/>
    </reaction>
</comment>
<name>A0A1I7USW4_9PELO</name>
<dbReference type="WBParaSite" id="Csp11.Scaffold630.g19013.t1">
    <property type="protein sequence ID" value="Csp11.Scaffold630.g19013.t1"/>
    <property type="gene ID" value="Csp11.Scaffold630.g19013"/>
</dbReference>
<dbReference type="eggNOG" id="KOG2144">
    <property type="taxonomic scope" value="Eukaryota"/>
</dbReference>
<dbReference type="Proteomes" id="UP000095282">
    <property type="component" value="Unplaced"/>
</dbReference>
<accession>A0A1I7USW4</accession>
<dbReference type="EC" id="6.1.1.1" evidence="1"/>
<evidence type="ECO:0000256" key="1">
    <source>
        <dbReference type="ARBA" id="ARBA00013160"/>
    </source>
</evidence>
<evidence type="ECO:0000256" key="3">
    <source>
        <dbReference type="ARBA" id="ARBA00048248"/>
    </source>
</evidence>
<dbReference type="FunFam" id="1.10.240.10:FF:000011">
    <property type="entry name" value="Tyrosine--tRNA ligase"/>
    <property type="match status" value="1"/>
</dbReference>
<dbReference type="STRING" id="1561998.A0A1I7USW4"/>
<dbReference type="InterPro" id="IPR050489">
    <property type="entry name" value="Tyr-tRNA_synthase"/>
</dbReference>
<dbReference type="SUPFAM" id="SSF52374">
    <property type="entry name" value="Nucleotidylyl transferase"/>
    <property type="match status" value="1"/>
</dbReference>
<dbReference type="PANTHER" id="PTHR46264">
    <property type="entry name" value="TYROSINE-TRNA LIGASE"/>
    <property type="match status" value="1"/>
</dbReference>
<dbReference type="PANTHER" id="PTHR46264:SF4">
    <property type="entry name" value="TYROSINE--TRNA LIGASE, CYTOPLASMIC"/>
    <property type="match status" value="1"/>
</dbReference>
<sequence length="235" mass="25671">MIQIVSDHEKYFDKDYVLDFYKMASAVTRDETTICEGSALSGNLVPLIYSLNCHITRPDLLIIGDDAVVFADVSARLLRYFGYPAIAHIAIPTIPGCNGQKMSCSTLDFLLDPLDTPKQTKTKISRSFCEPGNLEGNVAMQLADLFVFPLLNGASLSIPRSPDNGGDVSVTNYKELEHEFVTGTNPEFPLHPGDLKGAVVGFINGFFDGIRADFADKARLKLVTDAFATSKGKKK</sequence>
<dbReference type="GO" id="GO:0006437">
    <property type="term" value="P:tyrosyl-tRNA aminoacylation"/>
    <property type="evidence" value="ECO:0007669"/>
    <property type="project" value="TreeGrafter"/>
</dbReference>
<organism evidence="4 5">
    <name type="scientific">Caenorhabditis tropicalis</name>
    <dbReference type="NCBI Taxonomy" id="1561998"/>
    <lineage>
        <taxon>Eukaryota</taxon>
        <taxon>Metazoa</taxon>
        <taxon>Ecdysozoa</taxon>
        <taxon>Nematoda</taxon>
        <taxon>Chromadorea</taxon>
        <taxon>Rhabditida</taxon>
        <taxon>Rhabditina</taxon>
        <taxon>Rhabditomorpha</taxon>
        <taxon>Rhabditoidea</taxon>
        <taxon>Rhabditidae</taxon>
        <taxon>Peloderinae</taxon>
        <taxon>Caenorhabditis</taxon>
    </lineage>
</organism>
<dbReference type="Gene3D" id="1.10.240.10">
    <property type="entry name" value="Tyrosyl-Transfer RNA Synthetase"/>
    <property type="match status" value="1"/>
</dbReference>
<proteinExistence type="predicted"/>
<dbReference type="GO" id="GO:0004831">
    <property type="term" value="F:tyrosine-tRNA ligase activity"/>
    <property type="evidence" value="ECO:0007669"/>
    <property type="project" value="UniProtKB-EC"/>
</dbReference>
<evidence type="ECO:0000256" key="2">
    <source>
        <dbReference type="ARBA" id="ARBA00033323"/>
    </source>
</evidence>
<protein>
    <recommendedName>
        <fullName evidence="1">tyrosine--tRNA ligase</fullName>
        <ecNumber evidence="1">6.1.1.1</ecNumber>
    </recommendedName>
    <alternativeName>
        <fullName evidence="2">Tyrosyl-tRNA synthetase</fullName>
    </alternativeName>
</protein>
<reference evidence="5" key="1">
    <citation type="submission" date="2016-11" db="UniProtKB">
        <authorList>
            <consortium name="WormBaseParasite"/>
        </authorList>
    </citation>
    <scope>IDENTIFICATION</scope>
</reference>
<keyword evidence="4" id="KW-1185">Reference proteome</keyword>
<dbReference type="GO" id="GO:0005737">
    <property type="term" value="C:cytoplasm"/>
    <property type="evidence" value="ECO:0007669"/>
    <property type="project" value="TreeGrafter"/>
</dbReference>
<evidence type="ECO:0000313" key="4">
    <source>
        <dbReference type="Proteomes" id="UP000095282"/>
    </source>
</evidence>
<evidence type="ECO:0000313" key="5">
    <source>
        <dbReference type="WBParaSite" id="Csp11.Scaffold630.g19013.t1"/>
    </source>
</evidence>